<evidence type="ECO:0000256" key="13">
    <source>
        <dbReference type="ARBA" id="ARBA00029847"/>
    </source>
</evidence>
<evidence type="ECO:0000256" key="11">
    <source>
        <dbReference type="ARBA" id="ARBA00023128"/>
    </source>
</evidence>
<dbReference type="EMBL" id="JAINUF010000008">
    <property type="protein sequence ID" value="KAJ8351215.1"/>
    <property type="molecule type" value="Genomic_DNA"/>
</dbReference>
<keyword evidence="6" id="KW-0679">Respiratory chain</keyword>
<evidence type="ECO:0000256" key="10">
    <source>
        <dbReference type="ARBA" id="ARBA00022989"/>
    </source>
</evidence>
<gene>
    <name evidence="16" type="ORF">SKAU_G00226910</name>
</gene>
<evidence type="ECO:0000256" key="3">
    <source>
        <dbReference type="ARBA" id="ARBA00009960"/>
    </source>
</evidence>
<sequence length="70" mass="8028">MWYEILPGFGIMAVCLMVPGIATIQIQKFTNKKSTSSIARVPYHWYLLDRDRRLFGVGKNNTPKGLENIK</sequence>
<evidence type="ECO:0000256" key="9">
    <source>
        <dbReference type="ARBA" id="ARBA00022982"/>
    </source>
</evidence>
<dbReference type="Pfam" id="PF15879">
    <property type="entry name" value="MWFE"/>
    <property type="match status" value="1"/>
</dbReference>
<comment type="subcellular location">
    <subcellularLocation>
        <location evidence="2">Mitochondrion inner membrane</location>
        <topology evidence="2">Single-pass membrane protein</topology>
        <orientation evidence="2">Matrix side</orientation>
    </subcellularLocation>
</comment>
<dbReference type="OrthoDB" id="1920692at2759"/>
<evidence type="ECO:0000256" key="7">
    <source>
        <dbReference type="ARBA" id="ARBA00022692"/>
    </source>
</evidence>
<keyword evidence="8" id="KW-0999">Mitochondrion inner membrane</keyword>
<evidence type="ECO:0000313" key="17">
    <source>
        <dbReference type="Proteomes" id="UP001152622"/>
    </source>
</evidence>
<evidence type="ECO:0000256" key="15">
    <source>
        <dbReference type="SAM" id="Phobius"/>
    </source>
</evidence>
<evidence type="ECO:0000256" key="4">
    <source>
        <dbReference type="ARBA" id="ARBA00016392"/>
    </source>
</evidence>
<comment type="similarity">
    <text evidence="3">Belongs to the complex I NDUFA1 subunit family.</text>
</comment>
<accession>A0A9Q1F4Z7</accession>
<evidence type="ECO:0000256" key="5">
    <source>
        <dbReference type="ARBA" id="ARBA00022448"/>
    </source>
</evidence>
<comment type="function">
    <text evidence="1">Accessory subunit of the mitochondrial membrane respiratory chain NADH dehydrogenase (Complex I), that is believed not to be involved in catalysis. Complex I functions in the transfer of electrons from NADH to the respiratory chain. The immediate electron acceptor for the enzyme is believed to be ubiquinone.</text>
</comment>
<dbReference type="Proteomes" id="UP001152622">
    <property type="component" value="Chromosome 8"/>
</dbReference>
<keyword evidence="5" id="KW-0813">Transport</keyword>
<evidence type="ECO:0000313" key="16">
    <source>
        <dbReference type="EMBL" id="KAJ8351215.1"/>
    </source>
</evidence>
<comment type="caution">
    <text evidence="16">The sequence shown here is derived from an EMBL/GenBank/DDBJ whole genome shotgun (WGS) entry which is preliminary data.</text>
</comment>
<proteinExistence type="inferred from homology"/>
<reference evidence="16" key="1">
    <citation type="journal article" date="2023" name="Science">
        <title>Genome structures resolve the early diversification of teleost fishes.</title>
        <authorList>
            <person name="Parey E."/>
            <person name="Louis A."/>
            <person name="Montfort J."/>
            <person name="Bouchez O."/>
            <person name="Roques C."/>
            <person name="Iampietro C."/>
            <person name="Lluch J."/>
            <person name="Castinel A."/>
            <person name="Donnadieu C."/>
            <person name="Desvignes T."/>
            <person name="Floi Bucao C."/>
            <person name="Jouanno E."/>
            <person name="Wen M."/>
            <person name="Mejri S."/>
            <person name="Dirks R."/>
            <person name="Jansen H."/>
            <person name="Henkel C."/>
            <person name="Chen W.J."/>
            <person name="Zahm M."/>
            <person name="Cabau C."/>
            <person name="Klopp C."/>
            <person name="Thompson A.W."/>
            <person name="Robinson-Rechavi M."/>
            <person name="Braasch I."/>
            <person name="Lecointre G."/>
            <person name="Bobe J."/>
            <person name="Postlethwait J.H."/>
            <person name="Berthelot C."/>
            <person name="Roest Crollius H."/>
            <person name="Guiguen Y."/>
        </authorList>
    </citation>
    <scope>NUCLEOTIDE SEQUENCE</scope>
    <source>
        <strain evidence="16">WJC10195</strain>
    </source>
</reference>
<organism evidence="16 17">
    <name type="scientific">Synaphobranchus kaupii</name>
    <name type="common">Kaup's arrowtooth eel</name>
    <dbReference type="NCBI Taxonomy" id="118154"/>
    <lineage>
        <taxon>Eukaryota</taxon>
        <taxon>Metazoa</taxon>
        <taxon>Chordata</taxon>
        <taxon>Craniata</taxon>
        <taxon>Vertebrata</taxon>
        <taxon>Euteleostomi</taxon>
        <taxon>Actinopterygii</taxon>
        <taxon>Neopterygii</taxon>
        <taxon>Teleostei</taxon>
        <taxon>Anguilliformes</taxon>
        <taxon>Synaphobranchidae</taxon>
        <taxon>Synaphobranchus</taxon>
    </lineage>
</organism>
<dbReference type="AlphaFoldDB" id="A0A9Q1F4Z7"/>
<protein>
    <recommendedName>
        <fullName evidence="4">NADH dehydrogenase [ubiquinone] 1 alpha subcomplex subunit 1</fullName>
    </recommendedName>
    <alternativeName>
        <fullName evidence="14">Complex I-MWFE</fullName>
    </alternativeName>
    <alternativeName>
        <fullName evidence="13">NADH-ubiquinone oxidoreductase MWFE subunit</fullName>
    </alternativeName>
</protein>
<keyword evidence="10 15" id="KW-1133">Transmembrane helix</keyword>
<evidence type="ECO:0000256" key="12">
    <source>
        <dbReference type="ARBA" id="ARBA00023136"/>
    </source>
</evidence>
<evidence type="ECO:0000256" key="2">
    <source>
        <dbReference type="ARBA" id="ARBA00004298"/>
    </source>
</evidence>
<evidence type="ECO:0000256" key="6">
    <source>
        <dbReference type="ARBA" id="ARBA00022660"/>
    </source>
</evidence>
<keyword evidence="9" id="KW-0249">Electron transport</keyword>
<dbReference type="GO" id="GO:0005743">
    <property type="term" value="C:mitochondrial inner membrane"/>
    <property type="evidence" value="ECO:0007669"/>
    <property type="project" value="UniProtKB-SubCell"/>
</dbReference>
<evidence type="ECO:0000256" key="1">
    <source>
        <dbReference type="ARBA" id="ARBA00003195"/>
    </source>
</evidence>
<dbReference type="InterPro" id="IPR017384">
    <property type="entry name" value="NADH_Ub_cplx-1_asu_su-1"/>
</dbReference>
<dbReference type="PANTHER" id="PTHR17098">
    <property type="entry name" value="NADH-UBIQUINONE OXIDOREDUCTASE MWFE SUBUNIT"/>
    <property type="match status" value="1"/>
</dbReference>
<dbReference type="PANTHER" id="PTHR17098:SF2">
    <property type="entry name" value="NADH DEHYDROGENASE [UBIQUINONE] 1 ALPHA SUBCOMPLEX SUBUNIT 1"/>
    <property type="match status" value="1"/>
</dbReference>
<keyword evidence="7 15" id="KW-0812">Transmembrane</keyword>
<evidence type="ECO:0000256" key="8">
    <source>
        <dbReference type="ARBA" id="ARBA00022792"/>
    </source>
</evidence>
<feature type="transmembrane region" description="Helical" evidence="15">
    <location>
        <begin position="6"/>
        <end position="24"/>
    </location>
</feature>
<keyword evidence="11" id="KW-0496">Mitochondrion</keyword>
<evidence type="ECO:0000256" key="14">
    <source>
        <dbReference type="ARBA" id="ARBA00033255"/>
    </source>
</evidence>
<keyword evidence="12 15" id="KW-0472">Membrane</keyword>
<name>A0A9Q1F4Z7_SYNKA</name>
<keyword evidence="17" id="KW-1185">Reference proteome</keyword>